<dbReference type="STRING" id="1308866.J416_05993"/>
<dbReference type="Proteomes" id="UP000012283">
    <property type="component" value="Unassembled WGS sequence"/>
</dbReference>
<dbReference type="PANTHER" id="PTHR22946">
    <property type="entry name" value="DIENELACTONE HYDROLASE DOMAIN-CONTAINING PROTEIN-RELATED"/>
    <property type="match status" value="1"/>
</dbReference>
<reference evidence="2 3" key="1">
    <citation type="submission" date="2013-03" db="EMBL/GenBank/DDBJ databases">
        <title>Draft genome sequence of Gracibacillus halophilus YIM-C55.5, a moderately halophilic and thermophilic organism from the Xiaochaidamu salt lake.</title>
        <authorList>
            <person name="Sugumar T."/>
            <person name="Polireddy D.R."/>
            <person name="Antony A."/>
            <person name="Madhava Y.R."/>
            <person name="Sivakumar N."/>
        </authorList>
    </citation>
    <scope>NUCLEOTIDE SEQUENCE [LARGE SCALE GENOMIC DNA]</scope>
    <source>
        <strain evidence="2 3">YIM-C55.5</strain>
    </source>
</reference>
<dbReference type="PANTHER" id="PTHR22946:SF12">
    <property type="entry name" value="CONIDIAL PIGMENT BIOSYNTHESIS PROTEIN AYG1 (AFU_ORTHOLOGUE AFUA_2G17550)"/>
    <property type="match status" value="1"/>
</dbReference>
<evidence type="ECO:0000313" key="3">
    <source>
        <dbReference type="Proteomes" id="UP000012283"/>
    </source>
</evidence>
<comment type="caution">
    <text evidence="2">The sequence shown here is derived from an EMBL/GenBank/DDBJ whole genome shotgun (WGS) entry which is preliminary data.</text>
</comment>
<dbReference type="Gene3D" id="3.40.50.1820">
    <property type="entry name" value="alpha/beta hydrolase"/>
    <property type="match status" value="1"/>
</dbReference>
<dbReference type="EMBL" id="APML01000019">
    <property type="protein sequence ID" value="ENH97539.1"/>
    <property type="molecule type" value="Genomic_DNA"/>
</dbReference>
<dbReference type="OrthoDB" id="9808398at2"/>
<name>N4WE80_9BACI</name>
<gene>
    <name evidence="2" type="ORF">J416_05993</name>
</gene>
<dbReference type="Pfam" id="PF12146">
    <property type="entry name" value="Hydrolase_4"/>
    <property type="match status" value="1"/>
</dbReference>
<accession>N4WE80</accession>
<protein>
    <recommendedName>
        <fullName evidence="1">Serine aminopeptidase S33 domain-containing protein</fullName>
    </recommendedName>
</protein>
<dbReference type="InterPro" id="IPR050261">
    <property type="entry name" value="FrsA_esterase"/>
</dbReference>
<dbReference type="InterPro" id="IPR029058">
    <property type="entry name" value="AB_hydrolase_fold"/>
</dbReference>
<feature type="domain" description="Serine aminopeptidase S33" evidence="1">
    <location>
        <begin position="143"/>
        <end position="267"/>
    </location>
</feature>
<dbReference type="AlphaFoldDB" id="N4WE80"/>
<organism evidence="2 3">
    <name type="scientific">Gracilibacillus halophilus YIM-C55.5</name>
    <dbReference type="NCBI Taxonomy" id="1308866"/>
    <lineage>
        <taxon>Bacteria</taxon>
        <taxon>Bacillati</taxon>
        <taxon>Bacillota</taxon>
        <taxon>Bacilli</taxon>
        <taxon>Bacillales</taxon>
        <taxon>Bacillaceae</taxon>
        <taxon>Gracilibacillus</taxon>
    </lineage>
</organism>
<dbReference type="eggNOG" id="COG1073">
    <property type="taxonomic scope" value="Bacteria"/>
</dbReference>
<keyword evidence="3" id="KW-1185">Reference proteome</keyword>
<evidence type="ECO:0000313" key="2">
    <source>
        <dbReference type="EMBL" id="ENH97539.1"/>
    </source>
</evidence>
<dbReference type="SUPFAM" id="SSF53474">
    <property type="entry name" value="alpha/beta-Hydrolases"/>
    <property type="match status" value="1"/>
</dbReference>
<dbReference type="InterPro" id="IPR022742">
    <property type="entry name" value="Hydrolase_4"/>
</dbReference>
<dbReference type="PATRIC" id="fig|1308866.3.peg.1213"/>
<dbReference type="RefSeq" id="WP_003466620.1">
    <property type="nucleotide sequence ID" value="NZ_APML01000019.1"/>
</dbReference>
<sequence length="344" mass="39990">MKQTVNQDKTIQKTVMTALLFPGFWDRWRAHGVESSVVQNVTHAVKNVEDWVHFFSSQAEQQISQAIETEKLAFTRQHYQRAGLYYNLAHWIFPDNDHNKRFWYQKSLNMFHKADQLLDYPVQHCRVAADDTYYPGRIRVPHQPQGVVIMVNPIDSTKEELFTYEDHFFDLGFVVYNVDGPGQGESYTLEGVLATTKRWQTYVDAVIDDAGQKFSHLSIYLFGTSSGAVWSIKASRHPKVEKAVAVSPAISRHGQMPDYFVERMTYFIDPKDSFMPDVQVNQVNKPIMLVHGNQDVMVNDEELYNLYQLLPKGKQIIEYPEEGHCCNFSLLDVRERAVKWWKSR</sequence>
<proteinExistence type="predicted"/>
<evidence type="ECO:0000259" key="1">
    <source>
        <dbReference type="Pfam" id="PF12146"/>
    </source>
</evidence>